<evidence type="ECO:0000256" key="1">
    <source>
        <dbReference type="SAM" id="MobiDB-lite"/>
    </source>
</evidence>
<feature type="compositionally biased region" description="Basic residues" evidence="1">
    <location>
        <begin position="12"/>
        <end position="24"/>
    </location>
</feature>
<evidence type="ECO:0000313" key="2">
    <source>
        <dbReference type="EMBL" id="RAW54639.1"/>
    </source>
</evidence>
<dbReference type="AlphaFoldDB" id="A0A329TZU2"/>
<protein>
    <submittedName>
        <fullName evidence="2">Uncharacterized protein</fullName>
    </submittedName>
</protein>
<reference evidence="2 3" key="1">
    <citation type="submission" date="2018-02" db="EMBL/GenBank/DDBJ databases">
        <title>Complete genome sequencing of Faecalibacterium prausnitzii strains isolated from the human gut.</title>
        <authorList>
            <person name="Fitzgerald B.C."/>
            <person name="Shkoporov A.N."/>
            <person name="Ross P.R."/>
            <person name="Hill C."/>
        </authorList>
    </citation>
    <scope>NUCLEOTIDE SEQUENCE [LARGE SCALE GENOMIC DNA]</scope>
    <source>
        <strain evidence="2 3">APC923/51-1</strain>
    </source>
</reference>
<dbReference type="EMBL" id="PRLD01000022">
    <property type="protein sequence ID" value="RAW54639.1"/>
    <property type="molecule type" value="Genomic_DNA"/>
</dbReference>
<sequence>MEAETDTGRQPGHLRKNGNKKRQISVRENWRAKNSHYYTELHGTIMPMQCYTCPEGELRFFSWCRSWVL</sequence>
<name>A0A329TZU2_9FIRM</name>
<dbReference type="Proteomes" id="UP000251281">
    <property type="component" value="Unassembled WGS sequence"/>
</dbReference>
<accession>A0A329TZU2</accession>
<gene>
    <name evidence="2" type="ORF">C4N24_13960</name>
</gene>
<proteinExistence type="predicted"/>
<feature type="region of interest" description="Disordered" evidence="1">
    <location>
        <begin position="1"/>
        <end position="25"/>
    </location>
</feature>
<comment type="caution">
    <text evidence="2">The sequence shown here is derived from an EMBL/GenBank/DDBJ whole genome shotgun (WGS) entry which is preliminary data.</text>
</comment>
<organism evidence="2 3">
    <name type="scientific">Faecalibacterium prausnitzii</name>
    <dbReference type="NCBI Taxonomy" id="853"/>
    <lineage>
        <taxon>Bacteria</taxon>
        <taxon>Bacillati</taxon>
        <taxon>Bacillota</taxon>
        <taxon>Clostridia</taxon>
        <taxon>Eubacteriales</taxon>
        <taxon>Oscillospiraceae</taxon>
        <taxon>Faecalibacterium</taxon>
    </lineage>
</organism>
<evidence type="ECO:0000313" key="3">
    <source>
        <dbReference type="Proteomes" id="UP000251281"/>
    </source>
</evidence>